<name>A0ABU8TGV9_9HYPH</name>
<evidence type="ECO:0000313" key="2">
    <source>
        <dbReference type="Proteomes" id="UP001385499"/>
    </source>
</evidence>
<reference evidence="1 2" key="1">
    <citation type="submission" date="2024-02" db="EMBL/GenBank/DDBJ databases">
        <title>Roseibium algae sp. nov., isolated from marine alga (Grateloupia sp.), showing potential in myo-inositol conversion.</title>
        <authorList>
            <person name="Wang Y."/>
        </authorList>
    </citation>
    <scope>NUCLEOTIDE SEQUENCE [LARGE SCALE GENOMIC DNA]</scope>
    <source>
        <strain evidence="1 2">H3510</strain>
    </source>
</reference>
<gene>
    <name evidence="1" type="ORF">V6575_04785</name>
</gene>
<dbReference type="Proteomes" id="UP001385499">
    <property type="component" value="Unassembled WGS sequence"/>
</dbReference>
<keyword evidence="2" id="KW-1185">Reference proteome</keyword>
<protein>
    <submittedName>
        <fullName evidence="1">Uncharacterized protein</fullName>
    </submittedName>
</protein>
<evidence type="ECO:0000313" key="1">
    <source>
        <dbReference type="EMBL" id="MEJ8473392.1"/>
    </source>
</evidence>
<sequence>MSEKTPRSASEVKSSGALENLYKPVGIAALAAATLCKGAKSGSK</sequence>
<organism evidence="1 2">
    <name type="scientific">Roseibium algae</name>
    <dbReference type="NCBI Taxonomy" id="3123038"/>
    <lineage>
        <taxon>Bacteria</taxon>
        <taxon>Pseudomonadati</taxon>
        <taxon>Pseudomonadota</taxon>
        <taxon>Alphaproteobacteria</taxon>
        <taxon>Hyphomicrobiales</taxon>
        <taxon>Stappiaceae</taxon>
        <taxon>Roseibium</taxon>
    </lineage>
</organism>
<proteinExistence type="predicted"/>
<dbReference type="EMBL" id="JBAKIA010000002">
    <property type="protein sequence ID" value="MEJ8473392.1"/>
    <property type="molecule type" value="Genomic_DNA"/>
</dbReference>
<accession>A0ABU8TGV9</accession>
<comment type="caution">
    <text evidence="1">The sequence shown here is derived from an EMBL/GenBank/DDBJ whole genome shotgun (WGS) entry which is preliminary data.</text>
</comment>
<dbReference type="RefSeq" id="WP_340272971.1">
    <property type="nucleotide sequence ID" value="NZ_JBAKIA010000002.1"/>
</dbReference>